<keyword evidence="6 7" id="KW-0482">Metalloprotease</keyword>
<dbReference type="EC" id="3.4.24.-" evidence="9"/>
<dbReference type="PANTHER" id="PTHR11804">
    <property type="entry name" value="PROTEASE M3 THIMET OLIGOPEPTIDASE-RELATED"/>
    <property type="match status" value="1"/>
</dbReference>
<dbReference type="EMBL" id="JAUHQA010000001">
    <property type="protein sequence ID" value="MDN4481382.1"/>
    <property type="molecule type" value="Genomic_DNA"/>
</dbReference>
<dbReference type="InterPro" id="IPR045090">
    <property type="entry name" value="Pept_M3A_M3B"/>
</dbReference>
<accession>A0ABT8GIX2</accession>
<evidence type="ECO:0000313" key="10">
    <source>
        <dbReference type="Proteomes" id="UP001172708"/>
    </source>
</evidence>
<keyword evidence="5 7" id="KW-0862">Zinc</keyword>
<keyword evidence="10" id="KW-1185">Reference proteome</keyword>
<keyword evidence="4 7" id="KW-0378">Hydrolase</keyword>
<dbReference type="Pfam" id="PF01432">
    <property type="entry name" value="Peptidase_M3"/>
    <property type="match status" value="1"/>
</dbReference>
<comment type="cofactor">
    <cofactor evidence="7">
        <name>Zn(2+)</name>
        <dbReference type="ChEBI" id="CHEBI:29105"/>
    </cofactor>
    <text evidence="7">Binds 1 zinc ion.</text>
</comment>
<protein>
    <submittedName>
        <fullName evidence="9">M3 family metallopeptidase</fullName>
        <ecNumber evidence="9">3.4.24.-</ecNumber>
    </submittedName>
</protein>
<keyword evidence="2 7" id="KW-0645">Protease</keyword>
<evidence type="ECO:0000259" key="8">
    <source>
        <dbReference type="Pfam" id="PF01432"/>
    </source>
</evidence>
<dbReference type="InterPro" id="IPR024077">
    <property type="entry name" value="Neurolysin/TOP_dom2"/>
</dbReference>
<dbReference type="SUPFAM" id="SSF55486">
    <property type="entry name" value="Metalloproteases ('zincins'), catalytic domain"/>
    <property type="match status" value="1"/>
</dbReference>
<organism evidence="9 10">
    <name type="scientific">Demequina muriae</name>
    <dbReference type="NCBI Taxonomy" id="3051664"/>
    <lineage>
        <taxon>Bacteria</taxon>
        <taxon>Bacillati</taxon>
        <taxon>Actinomycetota</taxon>
        <taxon>Actinomycetes</taxon>
        <taxon>Micrococcales</taxon>
        <taxon>Demequinaceae</taxon>
        <taxon>Demequina</taxon>
    </lineage>
</organism>
<dbReference type="GO" id="GO:0016787">
    <property type="term" value="F:hydrolase activity"/>
    <property type="evidence" value="ECO:0007669"/>
    <property type="project" value="UniProtKB-KW"/>
</dbReference>
<reference evidence="9" key="1">
    <citation type="submission" date="2023-06" db="EMBL/GenBank/DDBJ databases">
        <title>Egi l300058.</title>
        <authorList>
            <person name="Gao L."/>
            <person name="Fang B.-Z."/>
            <person name="Li W.-J."/>
        </authorList>
    </citation>
    <scope>NUCLEOTIDE SEQUENCE</scope>
    <source>
        <strain evidence="9">EGI L300058</strain>
    </source>
</reference>
<name>A0ABT8GIX2_9MICO</name>
<dbReference type="CDD" id="cd06455">
    <property type="entry name" value="M3A_TOP"/>
    <property type="match status" value="1"/>
</dbReference>
<evidence type="ECO:0000313" key="9">
    <source>
        <dbReference type="EMBL" id="MDN4481382.1"/>
    </source>
</evidence>
<evidence type="ECO:0000256" key="3">
    <source>
        <dbReference type="ARBA" id="ARBA00022723"/>
    </source>
</evidence>
<evidence type="ECO:0000256" key="4">
    <source>
        <dbReference type="ARBA" id="ARBA00022801"/>
    </source>
</evidence>
<evidence type="ECO:0000256" key="6">
    <source>
        <dbReference type="ARBA" id="ARBA00023049"/>
    </source>
</evidence>
<keyword evidence="3 7" id="KW-0479">Metal-binding</keyword>
<evidence type="ECO:0000256" key="7">
    <source>
        <dbReference type="RuleBase" id="RU003435"/>
    </source>
</evidence>
<sequence length="650" mass="71878">MSRAPSFVTFPAADSDWTTFVENYVSERLNTARARLGTLTAGDADGAPTAEEALTAWNDADIALTHAHQLMESISEVHPDREVRVRCTDLQQRTQRFRTARDGDPALYSAMSGALSGAALEGDDAYARDLILADFRLAGAHLGADQRDRLAQLDDALSSAATEFSENIREDTRSIRVAPSSLAGLPDDYVAAHPAGEDGLIEITTDYPDLGPFLDMSTDADAREALMRADYQRAYPVNDEVLSRLLRLRDEKARLLGFGGWADYATARMMMTDGAGIDAFLTGVEAAARPAGEADAAMLLERKRRDVPDATSLLVSDSRFYIETLKAERFGVDAREVRRYLDYQRVRDGILALTAELFGVSFSPVFDAPSWHDDVQAFDVVDAGDTIGRIYLDMHPRPGKYGHMACFPLVTGIGGQHLPEAALVCNFPRGRMTFDDLETYLHEFGHLLHVVFSGGVRHSRLAGLSEQGEWDFVEAPSQLLEEWAWTHEVLARFAIDDDGEPIPATLVEALRASRDLGAGLTTCRQLVYAQLSYRLHRDVPEDLASASAAIERELDVRTPLEGTHQYASFGHLTTYSACYYTYQWSLSIAKDLFTGFDPEHLLDQTRSRRYRDAVLAPGGSRPAARLIEDFLGRPFSTRAYEEWLASLATS</sequence>
<evidence type="ECO:0000256" key="1">
    <source>
        <dbReference type="ARBA" id="ARBA00006040"/>
    </source>
</evidence>
<proteinExistence type="inferred from homology"/>
<evidence type="ECO:0000256" key="5">
    <source>
        <dbReference type="ARBA" id="ARBA00022833"/>
    </source>
</evidence>
<evidence type="ECO:0000256" key="2">
    <source>
        <dbReference type="ARBA" id="ARBA00022670"/>
    </source>
</evidence>
<dbReference type="InterPro" id="IPR024079">
    <property type="entry name" value="MetalloPept_cat_dom_sf"/>
</dbReference>
<comment type="caution">
    <text evidence="9">The sequence shown here is derived from an EMBL/GenBank/DDBJ whole genome shotgun (WGS) entry which is preliminary data.</text>
</comment>
<gene>
    <name evidence="9" type="ORF">QQX02_10645</name>
</gene>
<dbReference type="Gene3D" id="1.10.1370.10">
    <property type="entry name" value="Neurolysin, domain 3"/>
    <property type="match status" value="1"/>
</dbReference>
<dbReference type="RefSeq" id="WP_301142989.1">
    <property type="nucleotide sequence ID" value="NZ_JAUHQA010000001.1"/>
</dbReference>
<dbReference type="Proteomes" id="UP001172708">
    <property type="component" value="Unassembled WGS sequence"/>
</dbReference>
<feature type="domain" description="Peptidase M3A/M3B catalytic" evidence="8">
    <location>
        <begin position="216"/>
        <end position="642"/>
    </location>
</feature>
<dbReference type="PANTHER" id="PTHR11804:SF84">
    <property type="entry name" value="SACCHAROLYSIN"/>
    <property type="match status" value="1"/>
</dbReference>
<dbReference type="Gene3D" id="3.40.390.10">
    <property type="entry name" value="Collagenase (Catalytic Domain)"/>
    <property type="match status" value="1"/>
</dbReference>
<comment type="similarity">
    <text evidence="1 7">Belongs to the peptidase M3 family.</text>
</comment>
<dbReference type="InterPro" id="IPR001567">
    <property type="entry name" value="Pept_M3A_M3B_dom"/>
</dbReference>